<evidence type="ECO:0000313" key="4">
    <source>
        <dbReference type="Proteomes" id="UP001149090"/>
    </source>
</evidence>
<dbReference type="SMART" id="SM00173">
    <property type="entry name" value="RAS"/>
    <property type="match status" value="1"/>
</dbReference>
<dbReference type="GO" id="GO:0005525">
    <property type="term" value="F:GTP binding"/>
    <property type="evidence" value="ECO:0007669"/>
    <property type="project" value="UniProtKB-KW"/>
</dbReference>
<dbReference type="PANTHER" id="PTHR24070">
    <property type="entry name" value="RAS, DI-RAS, AND RHEB FAMILY MEMBERS OF SMALL GTPASE SUPERFAMILY"/>
    <property type="match status" value="1"/>
</dbReference>
<dbReference type="GO" id="GO:0016020">
    <property type="term" value="C:membrane"/>
    <property type="evidence" value="ECO:0007669"/>
    <property type="project" value="InterPro"/>
</dbReference>
<evidence type="ECO:0000313" key="3">
    <source>
        <dbReference type="EMBL" id="KAJ5073688.1"/>
    </source>
</evidence>
<sequence>MIKNEIKINEHINYFQKEQKEQKQHKQRKIVILGFRGVGKTSITTRFISGFFEKKYQPTIENSYKKTIEFFGNEYLVEIVDTPGQDESTILPFAYNIGTDAFVFVYTISSKTSFKIMKSLKDKVTENYGNILKIIVGNQCDRKNQREVSFEEGIALAREWECQFLECSAKEDYNTMKVFLSILQEVEKKMNPIIKKRKECTIL</sequence>
<dbReference type="AlphaFoldDB" id="A0A9Q0LLN9"/>
<evidence type="ECO:0000256" key="1">
    <source>
        <dbReference type="ARBA" id="ARBA00022741"/>
    </source>
</evidence>
<gene>
    <name evidence="3" type="ORF">M0811_08525</name>
</gene>
<keyword evidence="4" id="KW-1185">Reference proteome</keyword>
<dbReference type="GO" id="GO:0003924">
    <property type="term" value="F:GTPase activity"/>
    <property type="evidence" value="ECO:0007669"/>
    <property type="project" value="InterPro"/>
</dbReference>
<dbReference type="PRINTS" id="PR00449">
    <property type="entry name" value="RASTRNSFRMNG"/>
</dbReference>
<evidence type="ECO:0000256" key="2">
    <source>
        <dbReference type="ARBA" id="ARBA00023134"/>
    </source>
</evidence>
<dbReference type="InterPro" id="IPR005225">
    <property type="entry name" value="Small_GTP-bd"/>
</dbReference>
<dbReference type="PROSITE" id="PS51420">
    <property type="entry name" value="RHO"/>
    <property type="match status" value="1"/>
</dbReference>
<name>A0A9Q0LLN9_ANAIG</name>
<dbReference type="Gene3D" id="3.40.50.300">
    <property type="entry name" value="P-loop containing nucleotide triphosphate hydrolases"/>
    <property type="match status" value="1"/>
</dbReference>
<dbReference type="InterPro" id="IPR020849">
    <property type="entry name" value="Small_GTPase_Ras-type"/>
</dbReference>
<dbReference type="OMA" id="HERERSW"/>
<organism evidence="3 4">
    <name type="scientific">Anaeramoeba ignava</name>
    <name type="common">Anaerobic marine amoeba</name>
    <dbReference type="NCBI Taxonomy" id="1746090"/>
    <lineage>
        <taxon>Eukaryota</taxon>
        <taxon>Metamonada</taxon>
        <taxon>Anaeramoebidae</taxon>
        <taxon>Anaeramoeba</taxon>
    </lineage>
</organism>
<dbReference type="PROSITE" id="PS51421">
    <property type="entry name" value="RAS"/>
    <property type="match status" value="1"/>
</dbReference>
<dbReference type="GO" id="GO:0007165">
    <property type="term" value="P:signal transduction"/>
    <property type="evidence" value="ECO:0007669"/>
    <property type="project" value="InterPro"/>
</dbReference>
<comment type="caution">
    <text evidence="3">The sequence shown here is derived from an EMBL/GenBank/DDBJ whole genome shotgun (WGS) entry which is preliminary data.</text>
</comment>
<dbReference type="Proteomes" id="UP001149090">
    <property type="component" value="Unassembled WGS sequence"/>
</dbReference>
<dbReference type="NCBIfam" id="TIGR00231">
    <property type="entry name" value="small_GTP"/>
    <property type="match status" value="1"/>
</dbReference>
<reference evidence="3" key="1">
    <citation type="submission" date="2022-10" db="EMBL/GenBank/DDBJ databases">
        <title>Novel sulphate-reducing endosymbionts in the free-living metamonad Anaeramoeba.</title>
        <authorList>
            <person name="Jerlstrom-Hultqvist J."/>
            <person name="Cepicka I."/>
            <person name="Gallot-Lavallee L."/>
            <person name="Salas-Leiva D."/>
            <person name="Curtis B.A."/>
            <person name="Zahonova K."/>
            <person name="Pipaliya S."/>
            <person name="Dacks J."/>
            <person name="Roger A.J."/>
        </authorList>
    </citation>
    <scope>NUCLEOTIDE SEQUENCE</scope>
    <source>
        <strain evidence="3">BMAN</strain>
    </source>
</reference>
<dbReference type="PROSITE" id="PS51419">
    <property type="entry name" value="RAB"/>
    <property type="match status" value="1"/>
</dbReference>
<dbReference type="Pfam" id="PF00071">
    <property type="entry name" value="Ras"/>
    <property type="match status" value="1"/>
</dbReference>
<dbReference type="InterPro" id="IPR027417">
    <property type="entry name" value="P-loop_NTPase"/>
</dbReference>
<dbReference type="SUPFAM" id="SSF52540">
    <property type="entry name" value="P-loop containing nucleoside triphosphate hydrolases"/>
    <property type="match status" value="1"/>
</dbReference>
<dbReference type="OrthoDB" id="25818at2759"/>
<accession>A0A9Q0LLN9</accession>
<dbReference type="EMBL" id="JAPDFW010000073">
    <property type="protein sequence ID" value="KAJ5073688.1"/>
    <property type="molecule type" value="Genomic_DNA"/>
</dbReference>
<dbReference type="InterPro" id="IPR001806">
    <property type="entry name" value="Small_GTPase"/>
</dbReference>
<dbReference type="SMART" id="SM00175">
    <property type="entry name" value="RAB"/>
    <property type="match status" value="1"/>
</dbReference>
<proteinExistence type="predicted"/>
<keyword evidence="1" id="KW-0547">Nucleotide-binding</keyword>
<keyword evidence="2" id="KW-0342">GTP-binding</keyword>
<protein>
    <submittedName>
        <fullName evidence="3">Gtp-binding protein rheb</fullName>
    </submittedName>
</protein>
<dbReference type="SMART" id="SM00174">
    <property type="entry name" value="RHO"/>
    <property type="match status" value="1"/>
</dbReference>